<comment type="similarity">
    <text evidence="1">Belongs to the YciI family.</text>
</comment>
<organism evidence="3 4">
    <name type="scientific">Kribbella rubisoli</name>
    <dbReference type="NCBI Taxonomy" id="3075929"/>
    <lineage>
        <taxon>Bacteria</taxon>
        <taxon>Bacillati</taxon>
        <taxon>Actinomycetota</taxon>
        <taxon>Actinomycetes</taxon>
        <taxon>Propionibacteriales</taxon>
        <taxon>Kribbellaceae</taxon>
        <taxon>Kribbella</taxon>
    </lineage>
</organism>
<dbReference type="Gene3D" id="3.30.70.1060">
    <property type="entry name" value="Dimeric alpha+beta barrel"/>
    <property type="match status" value="1"/>
</dbReference>
<feature type="domain" description="YCII-related" evidence="2">
    <location>
        <begin position="1"/>
        <end position="96"/>
    </location>
</feature>
<sequence>MKYVVMIFRNLDRTWTEEDQQGVVRLTRLKRQLDESGELVSSEGLLPPEEGRIVQIRDGEQVVTDGPFGEAKEQLAGYFLVDAVDDERAQAIASLVSAAAGDRVELRGTLISAGMPDELG</sequence>
<evidence type="ECO:0000259" key="2">
    <source>
        <dbReference type="Pfam" id="PF03795"/>
    </source>
</evidence>
<dbReference type="PANTHER" id="PTHR35174">
    <property type="entry name" value="BLL7171 PROTEIN-RELATED"/>
    <property type="match status" value="1"/>
</dbReference>
<dbReference type="Pfam" id="PF03795">
    <property type="entry name" value="YCII"/>
    <property type="match status" value="1"/>
</dbReference>
<gene>
    <name evidence="3" type="ORF">EV645_4249</name>
</gene>
<keyword evidence="4" id="KW-1185">Reference proteome</keyword>
<name>A0A4Q7WUZ6_9ACTN</name>
<evidence type="ECO:0000256" key="1">
    <source>
        <dbReference type="ARBA" id="ARBA00007689"/>
    </source>
</evidence>
<dbReference type="PANTHER" id="PTHR35174:SF3">
    <property type="entry name" value="BLL7171 PROTEIN"/>
    <property type="match status" value="1"/>
</dbReference>
<dbReference type="EMBL" id="SHKR01000013">
    <property type="protein sequence ID" value="RZU13409.1"/>
    <property type="molecule type" value="Genomic_DNA"/>
</dbReference>
<proteinExistence type="inferred from homology"/>
<evidence type="ECO:0000313" key="3">
    <source>
        <dbReference type="EMBL" id="RZU13409.1"/>
    </source>
</evidence>
<dbReference type="OrthoDB" id="3829039at2"/>
<reference evidence="3 4" key="1">
    <citation type="journal article" date="2015" name="Stand. Genomic Sci.">
        <title>Genomic Encyclopedia of Bacterial and Archaeal Type Strains, Phase III: the genomes of soil and plant-associated and newly described type strains.</title>
        <authorList>
            <person name="Whitman W.B."/>
            <person name="Woyke T."/>
            <person name="Klenk H.P."/>
            <person name="Zhou Y."/>
            <person name="Lilburn T.G."/>
            <person name="Beck B.J."/>
            <person name="De Vos P."/>
            <person name="Vandamme P."/>
            <person name="Eisen J.A."/>
            <person name="Garrity G."/>
            <person name="Hugenholtz P."/>
            <person name="Kyrpides N.C."/>
        </authorList>
    </citation>
    <scope>NUCLEOTIDE SEQUENCE [LARGE SCALE GENOMIC DNA]</scope>
    <source>
        <strain evidence="3 4">VKM Ac-2540</strain>
    </source>
</reference>
<evidence type="ECO:0000313" key="4">
    <source>
        <dbReference type="Proteomes" id="UP000292027"/>
    </source>
</evidence>
<dbReference type="InterPro" id="IPR005545">
    <property type="entry name" value="YCII"/>
</dbReference>
<dbReference type="Proteomes" id="UP000292027">
    <property type="component" value="Unassembled WGS sequence"/>
</dbReference>
<comment type="caution">
    <text evidence="3">The sequence shown here is derived from an EMBL/GenBank/DDBJ whole genome shotgun (WGS) entry which is preliminary data.</text>
</comment>
<dbReference type="SUPFAM" id="SSF54909">
    <property type="entry name" value="Dimeric alpha+beta barrel"/>
    <property type="match status" value="1"/>
</dbReference>
<dbReference type="RefSeq" id="WP_130445673.1">
    <property type="nucleotide sequence ID" value="NZ_SHKR01000013.1"/>
</dbReference>
<accession>A0A4Q7WUZ6</accession>
<dbReference type="AlphaFoldDB" id="A0A4Q7WUZ6"/>
<dbReference type="InterPro" id="IPR011008">
    <property type="entry name" value="Dimeric_a/b-barrel"/>
</dbReference>
<protein>
    <recommendedName>
        <fullName evidence="2">YCII-related domain-containing protein</fullName>
    </recommendedName>
</protein>